<proteinExistence type="predicted"/>
<dbReference type="AlphaFoldDB" id="A0A1I8J651"/>
<protein>
    <submittedName>
        <fullName evidence="3">Phosphorylase b kinase regulatory subunit</fullName>
    </submittedName>
</protein>
<name>A0A1I8J651_9PLAT</name>
<keyword evidence="2" id="KW-1185">Reference proteome</keyword>
<sequence length="261" mass="28914">QYDPTDAVDQRLHSLLPHLLLGDWELLPYRALVRGLDSVMIKVHARQKLLRDDGIVNAGYPERAQVVGQPADAEELPVDETTLNWLTSRVPADHAVIVPQVTIIVKLVTELFKALFEEGVKVDSSASKGFQRVAKRRLRTEQTRSRTAQSSFRQPERRLDSSQTAQHAASFSNVHCGWSQLEASLAEILHHNESSCGQHHLQVDGGQADASQAQLRGSPLQQGCEGAVEQALSRTKMIAEFFQLSELLPAVVAELEKDVDC</sequence>
<dbReference type="WBParaSite" id="maker-uti_cns_0045967-snap-gene-0.13-mRNA-1">
    <property type="protein sequence ID" value="maker-uti_cns_0045967-snap-gene-0.13-mRNA-1"/>
    <property type="gene ID" value="maker-uti_cns_0045967-snap-gene-0.13"/>
</dbReference>
<accession>A0A1I8J651</accession>
<organism evidence="2 3">
    <name type="scientific">Macrostomum lignano</name>
    <dbReference type="NCBI Taxonomy" id="282301"/>
    <lineage>
        <taxon>Eukaryota</taxon>
        <taxon>Metazoa</taxon>
        <taxon>Spiralia</taxon>
        <taxon>Lophotrochozoa</taxon>
        <taxon>Platyhelminthes</taxon>
        <taxon>Rhabditophora</taxon>
        <taxon>Macrostomorpha</taxon>
        <taxon>Macrostomida</taxon>
        <taxon>Macrostomidae</taxon>
        <taxon>Macrostomum</taxon>
    </lineage>
</organism>
<feature type="region of interest" description="Disordered" evidence="1">
    <location>
        <begin position="135"/>
        <end position="165"/>
    </location>
</feature>
<evidence type="ECO:0000313" key="3">
    <source>
        <dbReference type="WBParaSite" id="maker-uti_cns_0045967-snap-gene-0.13-mRNA-1"/>
    </source>
</evidence>
<evidence type="ECO:0000256" key="1">
    <source>
        <dbReference type="SAM" id="MobiDB-lite"/>
    </source>
</evidence>
<evidence type="ECO:0000313" key="2">
    <source>
        <dbReference type="Proteomes" id="UP000095280"/>
    </source>
</evidence>
<reference evidence="3" key="1">
    <citation type="submission" date="2016-11" db="UniProtKB">
        <authorList>
            <consortium name="WormBaseParasite"/>
        </authorList>
    </citation>
    <scope>IDENTIFICATION</scope>
</reference>
<dbReference type="Proteomes" id="UP000095280">
    <property type="component" value="Unplaced"/>
</dbReference>